<name>M5FQS4_DACPD</name>
<dbReference type="EMBL" id="JH795878">
    <property type="protein sequence ID" value="EJT97124.1"/>
    <property type="molecule type" value="Genomic_DNA"/>
</dbReference>
<dbReference type="AlphaFoldDB" id="M5FQS4"/>
<evidence type="ECO:0000313" key="3">
    <source>
        <dbReference type="Proteomes" id="UP000030653"/>
    </source>
</evidence>
<proteinExistence type="predicted"/>
<keyword evidence="1" id="KW-0732">Signal</keyword>
<keyword evidence="3" id="KW-1185">Reference proteome</keyword>
<dbReference type="GeneID" id="63684410"/>
<dbReference type="RefSeq" id="XP_040624022.1">
    <property type="nucleotide sequence ID" value="XM_040769348.1"/>
</dbReference>
<feature type="signal peptide" evidence="1">
    <location>
        <begin position="1"/>
        <end position="20"/>
    </location>
</feature>
<evidence type="ECO:0000256" key="1">
    <source>
        <dbReference type="SAM" id="SignalP"/>
    </source>
</evidence>
<organism evidence="2 3">
    <name type="scientific">Dacryopinax primogenitus (strain DJM 731)</name>
    <name type="common">Brown rot fungus</name>
    <dbReference type="NCBI Taxonomy" id="1858805"/>
    <lineage>
        <taxon>Eukaryota</taxon>
        <taxon>Fungi</taxon>
        <taxon>Dikarya</taxon>
        <taxon>Basidiomycota</taxon>
        <taxon>Agaricomycotina</taxon>
        <taxon>Dacrymycetes</taxon>
        <taxon>Dacrymycetales</taxon>
        <taxon>Dacrymycetaceae</taxon>
        <taxon>Dacryopinax</taxon>
    </lineage>
</organism>
<gene>
    <name evidence="2" type="ORF">DACRYDRAFT_112084</name>
</gene>
<dbReference type="HOGENOM" id="CLU_1896150_0_0_1"/>
<dbReference type="Proteomes" id="UP000030653">
    <property type="component" value="Unassembled WGS sequence"/>
</dbReference>
<evidence type="ECO:0000313" key="2">
    <source>
        <dbReference type="EMBL" id="EJT97124.1"/>
    </source>
</evidence>
<reference evidence="2 3" key="1">
    <citation type="journal article" date="2012" name="Science">
        <title>The Paleozoic origin of enzymatic lignin decomposition reconstructed from 31 fungal genomes.</title>
        <authorList>
            <person name="Floudas D."/>
            <person name="Binder M."/>
            <person name="Riley R."/>
            <person name="Barry K."/>
            <person name="Blanchette R.A."/>
            <person name="Henrissat B."/>
            <person name="Martinez A.T."/>
            <person name="Otillar R."/>
            <person name="Spatafora J.W."/>
            <person name="Yadav J.S."/>
            <person name="Aerts A."/>
            <person name="Benoit I."/>
            <person name="Boyd A."/>
            <person name="Carlson A."/>
            <person name="Copeland A."/>
            <person name="Coutinho P.M."/>
            <person name="de Vries R.P."/>
            <person name="Ferreira P."/>
            <person name="Findley K."/>
            <person name="Foster B."/>
            <person name="Gaskell J."/>
            <person name="Glotzer D."/>
            <person name="Gorecki P."/>
            <person name="Heitman J."/>
            <person name="Hesse C."/>
            <person name="Hori C."/>
            <person name="Igarashi K."/>
            <person name="Jurgens J.A."/>
            <person name="Kallen N."/>
            <person name="Kersten P."/>
            <person name="Kohler A."/>
            <person name="Kuees U."/>
            <person name="Kumar T.K.A."/>
            <person name="Kuo A."/>
            <person name="LaButti K."/>
            <person name="Larrondo L.F."/>
            <person name="Lindquist E."/>
            <person name="Ling A."/>
            <person name="Lombard V."/>
            <person name="Lucas S."/>
            <person name="Lundell T."/>
            <person name="Martin R."/>
            <person name="McLaughlin D.J."/>
            <person name="Morgenstern I."/>
            <person name="Morin E."/>
            <person name="Murat C."/>
            <person name="Nagy L.G."/>
            <person name="Nolan M."/>
            <person name="Ohm R.A."/>
            <person name="Patyshakuliyeva A."/>
            <person name="Rokas A."/>
            <person name="Ruiz-Duenas F.J."/>
            <person name="Sabat G."/>
            <person name="Salamov A."/>
            <person name="Samejima M."/>
            <person name="Schmutz J."/>
            <person name="Slot J.C."/>
            <person name="St John F."/>
            <person name="Stenlid J."/>
            <person name="Sun H."/>
            <person name="Sun S."/>
            <person name="Syed K."/>
            <person name="Tsang A."/>
            <person name="Wiebenga A."/>
            <person name="Young D."/>
            <person name="Pisabarro A."/>
            <person name="Eastwood D.C."/>
            <person name="Martin F."/>
            <person name="Cullen D."/>
            <person name="Grigoriev I.V."/>
            <person name="Hibbett D.S."/>
        </authorList>
    </citation>
    <scope>NUCLEOTIDE SEQUENCE [LARGE SCALE GENOMIC DNA]</scope>
    <source>
        <strain evidence="2 3">DJM-731 SS1</strain>
    </source>
</reference>
<accession>M5FQS4</accession>
<protein>
    <submittedName>
        <fullName evidence="2">Uncharacterized protein</fullName>
    </submittedName>
</protein>
<sequence length="134" mass="15261">MNLSKLVAACLLSLALAVFALPTTNKVPNLSTRDVEPVSYANDLSARWADDHLEERKLLSKPRAILRKTLNRRCSLKMGKELGYFGQVGTVIGLPEAGDTRNRYKVHFVSRRWDNEDHPITAECHYFRPTKTFM</sequence>
<feature type="chain" id="PRO_5004067076" evidence="1">
    <location>
        <begin position="21"/>
        <end position="134"/>
    </location>
</feature>